<dbReference type="Pfam" id="PF00805">
    <property type="entry name" value="Pentapeptide"/>
    <property type="match status" value="1"/>
</dbReference>
<dbReference type="EMBL" id="JADQTO010000015">
    <property type="protein sequence ID" value="MBG0565506.1"/>
    <property type="molecule type" value="Genomic_DNA"/>
</dbReference>
<comment type="caution">
    <text evidence="2">The sequence shown here is derived from an EMBL/GenBank/DDBJ whole genome shotgun (WGS) entry which is preliminary data.</text>
</comment>
<feature type="transmembrane region" description="Helical" evidence="1">
    <location>
        <begin position="48"/>
        <end position="65"/>
    </location>
</feature>
<keyword evidence="3" id="KW-1185">Reference proteome</keyword>
<dbReference type="PANTHER" id="PTHR14136:SF17">
    <property type="entry name" value="BTB_POZ DOMAIN-CONTAINING PROTEIN KCTD9"/>
    <property type="match status" value="1"/>
</dbReference>
<name>A0A931CDW7_9ACTN</name>
<keyword evidence="1" id="KW-1133">Transmembrane helix</keyword>
<dbReference type="InterPro" id="IPR051082">
    <property type="entry name" value="Pentapeptide-BTB/POZ_domain"/>
</dbReference>
<dbReference type="InterPro" id="IPR001646">
    <property type="entry name" value="5peptide_repeat"/>
</dbReference>
<proteinExistence type="predicted"/>
<dbReference type="Proteomes" id="UP000598146">
    <property type="component" value="Unassembled WGS sequence"/>
</dbReference>
<accession>A0A931CDW7</accession>
<reference evidence="2" key="1">
    <citation type="submission" date="2020-11" db="EMBL/GenBank/DDBJ databases">
        <title>Isolation and identification of active actinomycetes.</title>
        <authorList>
            <person name="Sun X."/>
        </authorList>
    </citation>
    <scope>NUCLEOTIDE SEQUENCE</scope>
    <source>
        <strain evidence="2">NEAU-A11</strain>
    </source>
</reference>
<organism evidence="2 3">
    <name type="scientific">Actinoplanes aureus</name>
    <dbReference type="NCBI Taxonomy" id="2792083"/>
    <lineage>
        <taxon>Bacteria</taxon>
        <taxon>Bacillati</taxon>
        <taxon>Actinomycetota</taxon>
        <taxon>Actinomycetes</taxon>
        <taxon>Micromonosporales</taxon>
        <taxon>Micromonosporaceae</taxon>
        <taxon>Actinoplanes</taxon>
    </lineage>
</organism>
<dbReference type="SUPFAM" id="SSF141571">
    <property type="entry name" value="Pentapeptide repeat-like"/>
    <property type="match status" value="1"/>
</dbReference>
<protein>
    <submittedName>
        <fullName evidence="2">Pentapeptide repeat-containing protein</fullName>
    </submittedName>
</protein>
<dbReference type="AlphaFoldDB" id="A0A931CDW7"/>
<evidence type="ECO:0000256" key="1">
    <source>
        <dbReference type="SAM" id="Phobius"/>
    </source>
</evidence>
<sequence>MVAQLGKPGADPRLRERIEAMDRRIEAVEDVASHEALKATFERCLRRLLVAALVAAIGIIAYAWAANPPPKTVTADLRNARLTGAFLRDADLRNAKLDGADLTGADLTGADLTGASLVKVVWSRTTCPDGTASDENGDTCQGHLSPG</sequence>
<dbReference type="PANTHER" id="PTHR14136">
    <property type="entry name" value="BTB_POZ DOMAIN-CONTAINING PROTEIN KCTD9"/>
    <property type="match status" value="1"/>
</dbReference>
<gene>
    <name evidence="2" type="ORF">I4J89_29035</name>
</gene>
<keyword evidence="1" id="KW-0812">Transmembrane</keyword>
<evidence type="ECO:0000313" key="3">
    <source>
        <dbReference type="Proteomes" id="UP000598146"/>
    </source>
</evidence>
<keyword evidence="1" id="KW-0472">Membrane</keyword>
<dbReference type="Gene3D" id="2.160.20.80">
    <property type="entry name" value="E3 ubiquitin-protein ligase SopA"/>
    <property type="match status" value="1"/>
</dbReference>
<evidence type="ECO:0000313" key="2">
    <source>
        <dbReference type="EMBL" id="MBG0565506.1"/>
    </source>
</evidence>